<proteinExistence type="predicted"/>
<name>A0A1F5ZUI9_9BACT</name>
<dbReference type="SUPFAM" id="SSF143100">
    <property type="entry name" value="TTHA1013/TTHA0281-like"/>
    <property type="match status" value="1"/>
</dbReference>
<comment type="caution">
    <text evidence="1">The sequence shown here is derived from an EMBL/GenBank/DDBJ whole genome shotgun (WGS) entry which is preliminary data.</text>
</comment>
<gene>
    <name evidence="1" type="ORF">A3D77_02145</name>
</gene>
<dbReference type="InterPro" id="IPR035069">
    <property type="entry name" value="TTHA1013/TTHA0281-like"/>
</dbReference>
<dbReference type="EMBL" id="MFJL01000015">
    <property type="protein sequence ID" value="OGG16091.1"/>
    <property type="molecule type" value="Genomic_DNA"/>
</dbReference>
<evidence type="ECO:0008006" key="3">
    <source>
        <dbReference type="Google" id="ProtNLM"/>
    </source>
</evidence>
<dbReference type="AlphaFoldDB" id="A0A1F5ZUI9"/>
<protein>
    <recommendedName>
        <fullName evidence="3">HicB-like antitoxin of toxin-antitoxin system domain-containing protein</fullName>
    </recommendedName>
</protein>
<reference evidence="1 2" key="1">
    <citation type="journal article" date="2016" name="Nat. Commun.">
        <title>Thousands of microbial genomes shed light on interconnected biogeochemical processes in an aquifer system.</title>
        <authorList>
            <person name="Anantharaman K."/>
            <person name="Brown C.T."/>
            <person name="Hug L.A."/>
            <person name="Sharon I."/>
            <person name="Castelle C.J."/>
            <person name="Probst A.J."/>
            <person name="Thomas B.C."/>
            <person name="Singh A."/>
            <person name="Wilkins M.J."/>
            <person name="Karaoz U."/>
            <person name="Brodie E.L."/>
            <person name="Williams K.H."/>
            <person name="Hubbard S.S."/>
            <person name="Banfield J.F."/>
        </authorList>
    </citation>
    <scope>NUCLEOTIDE SEQUENCE [LARGE SCALE GENOMIC DNA]</scope>
</reference>
<sequence>MVKKVLNYRVIITPEKYPDGSVVYNAYAPTLGVSDYGDSIEEVLKSIQDGIFLAIESMASKKEQIPVDQVEKEIMATASVNIPSSLSNKISFA</sequence>
<organism evidence="1 2">
    <name type="scientific">Candidatus Gottesmanbacteria bacterium RIFCSPHIGHO2_02_FULL_39_11</name>
    <dbReference type="NCBI Taxonomy" id="1798382"/>
    <lineage>
        <taxon>Bacteria</taxon>
        <taxon>Candidatus Gottesmaniibacteriota</taxon>
    </lineage>
</organism>
<accession>A0A1F5ZUI9</accession>
<dbReference type="Proteomes" id="UP000176923">
    <property type="component" value="Unassembled WGS sequence"/>
</dbReference>
<evidence type="ECO:0000313" key="1">
    <source>
        <dbReference type="EMBL" id="OGG16091.1"/>
    </source>
</evidence>
<dbReference type="Gene3D" id="3.30.160.250">
    <property type="match status" value="1"/>
</dbReference>
<evidence type="ECO:0000313" key="2">
    <source>
        <dbReference type="Proteomes" id="UP000176923"/>
    </source>
</evidence>